<gene>
    <name evidence="3" type="ORF">WA026_023249</name>
</gene>
<keyword evidence="4" id="KW-1185">Reference proteome</keyword>
<accession>A0AAW1V477</accession>
<comment type="caution">
    <text evidence="3">The sequence shown here is derived from an EMBL/GenBank/DDBJ whole genome shotgun (WGS) entry which is preliminary data.</text>
</comment>
<evidence type="ECO:0000259" key="2">
    <source>
        <dbReference type="SMART" id="SM00848"/>
    </source>
</evidence>
<evidence type="ECO:0000313" key="3">
    <source>
        <dbReference type="EMBL" id="KAK9887527.1"/>
    </source>
</evidence>
<feature type="domain" description="Cathepsin propeptide inhibitor" evidence="2">
    <location>
        <begin position="30"/>
        <end position="89"/>
    </location>
</feature>
<dbReference type="EMBL" id="JARQZJ010000113">
    <property type="protein sequence ID" value="KAK9887527.1"/>
    <property type="molecule type" value="Genomic_DNA"/>
</dbReference>
<evidence type="ECO:0000313" key="4">
    <source>
        <dbReference type="Proteomes" id="UP001431783"/>
    </source>
</evidence>
<dbReference type="SUPFAM" id="SSF54001">
    <property type="entry name" value="Cysteine proteinases"/>
    <property type="match status" value="1"/>
</dbReference>
<feature type="chain" id="PRO_5043463812" description="Cathepsin propeptide inhibitor domain-containing protein" evidence="1">
    <location>
        <begin position="21"/>
        <end position="101"/>
    </location>
</feature>
<dbReference type="Pfam" id="PF08246">
    <property type="entry name" value="Inhibitor_I29"/>
    <property type="match status" value="1"/>
</dbReference>
<sequence>MKNLLYLYLFVSVLVLNVTSLPFDDLDDKWEKFKVDHNRKYNETENIRRKKIFMETLEYIEAHNKKAKDGLASYGLAVNKFADWTDEEKRQMLRPDNFPDP</sequence>
<dbReference type="SMART" id="SM00848">
    <property type="entry name" value="Inhibitor_I29"/>
    <property type="match status" value="1"/>
</dbReference>
<reference evidence="3 4" key="1">
    <citation type="submission" date="2023-03" db="EMBL/GenBank/DDBJ databases">
        <title>Genome insight into feeding habits of ladybird beetles.</title>
        <authorList>
            <person name="Li H.-S."/>
            <person name="Huang Y.-H."/>
            <person name="Pang H."/>
        </authorList>
    </citation>
    <scope>NUCLEOTIDE SEQUENCE [LARGE SCALE GENOMIC DNA]</scope>
    <source>
        <strain evidence="3">SYSU_2023b</strain>
        <tissue evidence="3">Whole body</tissue>
    </source>
</reference>
<name>A0AAW1V477_9CUCU</name>
<feature type="signal peptide" evidence="1">
    <location>
        <begin position="1"/>
        <end position="20"/>
    </location>
</feature>
<protein>
    <recommendedName>
        <fullName evidence="2">Cathepsin propeptide inhibitor domain-containing protein</fullName>
    </recommendedName>
</protein>
<evidence type="ECO:0000256" key="1">
    <source>
        <dbReference type="SAM" id="SignalP"/>
    </source>
</evidence>
<keyword evidence="1" id="KW-0732">Signal</keyword>
<dbReference type="AlphaFoldDB" id="A0AAW1V477"/>
<organism evidence="3 4">
    <name type="scientific">Henosepilachna vigintioctopunctata</name>
    <dbReference type="NCBI Taxonomy" id="420089"/>
    <lineage>
        <taxon>Eukaryota</taxon>
        <taxon>Metazoa</taxon>
        <taxon>Ecdysozoa</taxon>
        <taxon>Arthropoda</taxon>
        <taxon>Hexapoda</taxon>
        <taxon>Insecta</taxon>
        <taxon>Pterygota</taxon>
        <taxon>Neoptera</taxon>
        <taxon>Endopterygota</taxon>
        <taxon>Coleoptera</taxon>
        <taxon>Polyphaga</taxon>
        <taxon>Cucujiformia</taxon>
        <taxon>Coccinelloidea</taxon>
        <taxon>Coccinellidae</taxon>
        <taxon>Epilachninae</taxon>
        <taxon>Epilachnini</taxon>
        <taxon>Henosepilachna</taxon>
    </lineage>
</organism>
<dbReference type="InterPro" id="IPR013201">
    <property type="entry name" value="Prot_inhib_I29"/>
</dbReference>
<proteinExistence type="predicted"/>
<dbReference type="Gene3D" id="1.10.287.2250">
    <property type="match status" value="1"/>
</dbReference>
<dbReference type="Proteomes" id="UP001431783">
    <property type="component" value="Unassembled WGS sequence"/>
</dbReference>
<dbReference type="InterPro" id="IPR038765">
    <property type="entry name" value="Papain-like_cys_pep_sf"/>
</dbReference>